<name>A0ABV1G3G5_9FIRM</name>
<dbReference type="InterPro" id="IPR050270">
    <property type="entry name" value="DegV_domain_contain"/>
</dbReference>
<dbReference type="SUPFAM" id="SSF82549">
    <property type="entry name" value="DAK1/DegV-like"/>
    <property type="match status" value="1"/>
</dbReference>
<dbReference type="PANTHER" id="PTHR33434:SF2">
    <property type="entry name" value="FATTY ACID-BINDING PROTEIN TM_1468"/>
    <property type="match status" value="1"/>
</dbReference>
<dbReference type="Pfam" id="PF02645">
    <property type="entry name" value="DegV"/>
    <property type="match status" value="1"/>
</dbReference>
<dbReference type="InterPro" id="IPR003797">
    <property type="entry name" value="DegV"/>
</dbReference>
<comment type="caution">
    <text evidence="2">The sequence shown here is derived from an EMBL/GenBank/DDBJ whole genome shotgun (WGS) entry which is preliminary data.</text>
</comment>
<dbReference type="Gene3D" id="3.40.50.10170">
    <property type="match status" value="1"/>
</dbReference>
<sequence>MKIKITSDSTCDLSPELLRENDIELFPLFINKGDESFRDGVDIQPADIFAHVAAGGALCSTAAVPVGVFHDRFAELAKEYDAVFHVNIGSGFSASHQNAVLAAEDLPNVYVIDSRNLSTGQGHVVLEACRLAKTATDPEEMYRQLNAFAPTVDASFLLDRLDYMVKGGRCSSVVALGANLLRLKPCIEVVDNKMIVGKKYRGSYVKCMEHYVRDRLENHDDLLYDTIFITHTPVPQEILDTVHRTVRECGDFEHIYETNAGCTISCHCGEGTLGVLYLHKLKN</sequence>
<evidence type="ECO:0000256" key="1">
    <source>
        <dbReference type="ARBA" id="ARBA00023121"/>
    </source>
</evidence>
<organism evidence="2 3">
    <name type="scientific">Faecousia intestinalis</name>
    <dbReference type="NCBI Taxonomy" id="3133167"/>
    <lineage>
        <taxon>Bacteria</taxon>
        <taxon>Bacillati</taxon>
        <taxon>Bacillota</taxon>
        <taxon>Clostridia</taxon>
        <taxon>Eubacteriales</taxon>
        <taxon>Oscillospiraceae</taxon>
        <taxon>Faecousia</taxon>
    </lineage>
</organism>
<accession>A0ABV1G3G5</accession>
<gene>
    <name evidence="2" type="ORF">WMO66_01495</name>
</gene>
<dbReference type="InterPro" id="IPR043168">
    <property type="entry name" value="DegV_C"/>
</dbReference>
<keyword evidence="3" id="KW-1185">Reference proteome</keyword>
<keyword evidence="1" id="KW-0446">Lipid-binding</keyword>
<dbReference type="EMBL" id="JBBMFF010000085">
    <property type="protein sequence ID" value="MEQ2509933.1"/>
    <property type="molecule type" value="Genomic_DNA"/>
</dbReference>
<evidence type="ECO:0000313" key="2">
    <source>
        <dbReference type="EMBL" id="MEQ2509933.1"/>
    </source>
</evidence>
<dbReference type="Gene3D" id="3.30.1180.10">
    <property type="match status" value="1"/>
</dbReference>
<dbReference type="PROSITE" id="PS51482">
    <property type="entry name" value="DEGV"/>
    <property type="match status" value="1"/>
</dbReference>
<dbReference type="RefSeq" id="WP_349134642.1">
    <property type="nucleotide sequence ID" value="NZ_JBBMFF010000085.1"/>
</dbReference>
<protein>
    <submittedName>
        <fullName evidence="2">DegV family protein</fullName>
    </submittedName>
</protein>
<dbReference type="Proteomes" id="UP001491552">
    <property type="component" value="Unassembled WGS sequence"/>
</dbReference>
<evidence type="ECO:0000313" key="3">
    <source>
        <dbReference type="Proteomes" id="UP001491552"/>
    </source>
</evidence>
<proteinExistence type="predicted"/>
<dbReference type="PANTHER" id="PTHR33434">
    <property type="entry name" value="DEGV DOMAIN-CONTAINING PROTEIN DR_1986-RELATED"/>
    <property type="match status" value="1"/>
</dbReference>
<reference evidence="2 3" key="1">
    <citation type="submission" date="2024-03" db="EMBL/GenBank/DDBJ databases">
        <title>Human intestinal bacterial collection.</title>
        <authorList>
            <person name="Pauvert C."/>
            <person name="Hitch T.C.A."/>
            <person name="Clavel T."/>
        </authorList>
    </citation>
    <scope>NUCLEOTIDE SEQUENCE [LARGE SCALE GENOMIC DNA]</scope>
    <source>
        <strain evidence="2 3">CLA-AA-H192</strain>
    </source>
</reference>
<dbReference type="NCBIfam" id="TIGR00762">
    <property type="entry name" value="DegV"/>
    <property type="match status" value="1"/>
</dbReference>